<dbReference type="AlphaFoldDB" id="X1BC51"/>
<proteinExistence type="predicted"/>
<sequence length="35" mass="3844">GQSRIAYIVCHIAQYASRTRQYENGARNSLSGDAS</sequence>
<organism evidence="1">
    <name type="scientific">marine sediment metagenome</name>
    <dbReference type="NCBI Taxonomy" id="412755"/>
    <lineage>
        <taxon>unclassified sequences</taxon>
        <taxon>metagenomes</taxon>
        <taxon>ecological metagenomes</taxon>
    </lineage>
</organism>
<protein>
    <submittedName>
        <fullName evidence="1">Uncharacterized protein</fullName>
    </submittedName>
</protein>
<evidence type="ECO:0000313" key="1">
    <source>
        <dbReference type="EMBL" id="GAG78817.1"/>
    </source>
</evidence>
<dbReference type="EMBL" id="BART01013589">
    <property type="protein sequence ID" value="GAG78817.1"/>
    <property type="molecule type" value="Genomic_DNA"/>
</dbReference>
<gene>
    <name evidence="1" type="ORF">S01H4_27689</name>
</gene>
<reference evidence="1" key="1">
    <citation type="journal article" date="2014" name="Front. Microbiol.">
        <title>High frequency of phylogenetically diverse reductive dehalogenase-homologous genes in deep subseafloor sedimentary metagenomes.</title>
        <authorList>
            <person name="Kawai M."/>
            <person name="Futagami T."/>
            <person name="Toyoda A."/>
            <person name="Takaki Y."/>
            <person name="Nishi S."/>
            <person name="Hori S."/>
            <person name="Arai W."/>
            <person name="Tsubouchi T."/>
            <person name="Morono Y."/>
            <person name="Uchiyama I."/>
            <person name="Ito T."/>
            <person name="Fujiyama A."/>
            <person name="Inagaki F."/>
            <person name="Takami H."/>
        </authorList>
    </citation>
    <scope>NUCLEOTIDE SEQUENCE</scope>
    <source>
        <strain evidence="1">Expedition CK06-06</strain>
    </source>
</reference>
<comment type="caution">
    <text evidence="1">The sequence shown here is derived from an EMBL/GenBank/DDBJ whole genome shotgun (WGS) entry which is preliminary data.</text>
</comment>
<name>X1BC51_9ZZZZ</name>
<feature type="non-terminal residue" evidence="1">
    <location>
        <position position="1"/>
    </location>
</feature>
<accession>X1BC51</accession>